<protein>
    <submittedName>
        <fullName evidence="2">Uncharacterized protein</fullName>
    </submittedName>
</protein>
<gene>
    <name evidence="2" type="ORF">HJC23_012875</name>
</gene>
<keyword evidence="3" id="KW-1185">Reference proteome</keyword>
<organism evidence="2 3">
    <name type="scientific">Cyclotella cryptica</name>
    <dbReference type="NCBI Taxonomy" id="29204"/>
    <lineage>
        <taxon>Eukaryota</taxon>
        <taxon>Sar</taxon>
        <taxon>Stramenopiles</taxon>
        <taxon>Ochrophyta</taxon>
        <taxon>Bacillariophyta</taxon>
        <taxon>Coscinodiscophyceae</taxon>
        <taxon>Thalassiosirophycidae</taxon>
        <taxon>Stephanodiscales</taxon>
        <taxon>Stephanodiscaceae</taxon>
        <taxon>Cyclotella</taxon>
    </lineage>
</organism>
<feature type="compositionally biased region" description="Basic and acidic residues" evidence="1">
    <location>
        <begin position="89"/>
        <end position="104"/>
    </location>
</feature>
<comment type="caution">
    <text evidence="2">The sequence shown here is derived from an EMBL/GenBank/DDBJ whole genome shotgun (WGS) entry which is preliminary data.</text>
</comment>
<dbReference type="Proteomes" id="UP001516023">
    <property type="component" value="Unassembled WGS sequence"/>
</dbReference>
<proteinExistence type="predicted"/>
<name>A0ABD3Q168_9STRA</name>
<dbReference type="AlphaFoldDB" id="A0ABD3Q168"/>
<evidence type="ECO:0000313" key="3">
    <source>
        <dbReference type="Proteomes" id="UP001516023"/>
    </source>
</evidence>
<sequence length="708" mass="79310">MDSGPFTGRGVESERDSAESWSCTCGQKISATKKRCWSCFKWRGGVKGSTKSKNACARDVFLPKPKKSRLQKSKVSSDGSSIRQHHNRKTDPARPRKYKDESPLRRHNVSALNSSTTSRLDILKVRTTAECAKRWGAILMANDHRKALDYADKHDSRSTDPFDCSELVVLPNVELLEREVEMATQRWEDLDSRIVLEDDGSIGLCDGVSCGSPIVVDRTLVGDGRRQRLLPLSFDYKCERIPCGHTGGGSAADSVDEEFEQHHYYRPRVISLSDPTQTLDYETELWHVFHSMPTASDLERRYALLENKCENQPVDVVPLGCQHTLQVKRELNALLSKHTRMDAHSLGRIRVRDRHSIPRSLISQLPTRDPCLRFGRQYCETKSCPETSIRFEILRHSVNLKRGSGRDSNRLEVELSGSRHTLLDLHRLLVECAITADGRSARYKNESEHVCDSAPSGVFFIENSFYTHGVIGEHVGRTILQWLSVHQTDDITNESGIMMKQATVSSRQNHLGLASSCDSTPMSKIYLESLPLRLGIRYVHMFIDNSSSQLDKASLCSESTLFVTDIHTNPCLSSYKQETHEHLKNAVLISHAPIIHDAWTPLKQIPSCSACNSAAATVVMMNDELTDLSSTVTLANAVSKSSTSHQVEFQGVLLCACCFRALHYAESVGNHVLRPSSRHMTFRALPVDVFNKLSYAMAADKVPKSAIF</sequence>
<evidence type="ECO:0000256" key="1">
    <source>
        <dbReference type="SAM" id="MobiDB-lite"/>
    </source>
</evidence>
<reference evidence="2 3" key="1">
    <citation type="journal article" date="2020" name="G3 (Bethesda)">
        <title>Improved Reference Genome for Cyclotella cryptica CCMP332, a Model for Cell Wall Morphogenesis, Salinity Adaptation, and Lipid Production in Diatoms (Bacillariophyta).</title>
        <authorList>
            <person name="Roberts W.R."/>
            <person name="Downey K.M."/>
            <person name="Ruck E.C."/>
            <person name="Traller J.C."/>
            <person name="Alverson A.J."/>
        </authorList>
    </citation>
    <scope>NUCLEOTIDE SEQUENCE [LARGE SCALE GENOMIC DNA]</scope>
    <source>
        <strain evidence="2 3">CCMP332</strain>
    </source>
</reference>
<feature type="region of interest" description="Disordered" evidence="1">
    <location>
        <begin position="62"/>
        <end position="106"/>
    </location>
</feature>
<dbReference type="EMBL" id="JABMIG020000083">
    <property type="protein sequence ID" value="KAL3794168.1"/>
    <property type="molecule type" value="Genomic_DNA"/>
</dbReference>
<accession>A0ABD3Q168</accession>
<evidence type="ECO:0000313" key="2">
    <source>
        <dbReference type="EMBL" id="KAL3794168.1"/>
    </source>
</evidence>
<feature type="compositionally biased region" description="Polar residues" evidence="1">
    <location>
        <begin position="73"/>
        <end position="82"/>
    </location>
</feature>